<protein>
    <submittedName>
        <fullName evidence="1">Uncharacterized protein</fullName>
    </submittedName>
</protein>
<name>A0A0V1EAE0_TRIPS</name>
<accession>A0A0V1EAE0</accession>
<evidence type="ECO:0000313" key="1">
    <source>
        <dbReference type="EMBL" id="KRY70773.1"/>
    </source>
</evidence>
<dbReference type="AlphaFoldDB" id="A0A0V1EAE0"/>
<dbReference type="Proteomes" id="UP000054632">
    <property type="component" value="Unassembled WGS sequence"/>
</dbReference>
<organism evidence="1 2">
    <name type="scientific">Trichinella pseudospiralis</name>
    <name type="common">Parasitic roundworm</name>
    <dbReference type="NCBI Taxonomy" id="6337"/>
    <lineage>
        <taxon>Eukaryota</taxon>
        <taxon>Metazoa</taxon>
        <taxon>Ecdysozoa</taxon>
        <taxon>Nematoda</taxon>
        <taxon>Enoplea</taxon>
        <taxon>Dorylaimia</taxon>
        <taxon>Trichinellida</taxon>
        <taxon>Trichinellidae</taxon>
        <taxon>Trichinella</taxon>
    </lineage>
</organism>
<gene>
    <name evidence="1" type="ORF">T4A_6408</name>
</gene>
<dbReference type="EMBL" id="JYDR01000068">
    <property type="protein sequence ID" value="KRY70773.1"/>
    <property type="molecule type" value="Genomic_DNA"/>
</dbReference>
<reference evidence="1 2" key="1">
    <citation type="submission" date="2015-01" db="EMBL/GenBank/DDBJ databases">
        <title>Evolution of Trichinella species and genotypes.</title>
        <authorList>
            <person name="Korhonen P.K."/>
            <person name="Edoardo P."/>
            <person name="Giuseppe L.R."/>
            <person name="Gasser R.B."/>
        </authorList>
    </citation>
    <scope>NUCLEOTIDE SEQUENCE [LARGE SCALE GENOMIC DNA]</scope>
    <source>
        <strain evidence="1">ISS13</strain>
    </source>
</reference>
<evidence type="ECO:0000313" key="2">
    <source>
        <dbReference type="Proteomes" id="UP000054632"/>
    </source>
</evidence>
<comment type="caution">
    <text evidence="1">The sequence shown here is derived from an EMBL/GenBank/DDBJ whole genome shotgun (WGS) entry which is preliminary data.</text>
</comment>
<sequence length="75" mass="8985">MKNTFPSRRKKQLKKMFVHVIYITQLFTFDEFELHMIRLLYGYCFNFAPNLLALLKLHSEFTKSFQIVLILAAIN</sequence>
<proteinExistence type="predicted"/>